<keyword evidence="6" id="KW-0808">Transferase</keyword>
<dbReference type="SMART" id="SM00304">
    <property type="entry name" value="HAMP"/>
    <property type="match status" value="1"/>
</dbReference>
<evidence type="ECO:0000313" key="14">
    <source>
        <dbReference type="EMBL" id="RIO45999.1"/>
    </source>
</evidence>
<dbReference type="SUPFAM" id="SSF158472">
    <property type="entry name" value="HAMP domain-like"/>
    <property type="match status" value="1"/>
</dbReference>
<dbReference type="GO" id="GO:0005886">
    <property type="term" value="C:plasma membrane"/>
    <property type="evidence" value="ECO:0007669"/>
    <property type="project" value="UniProtKB-SubCell"/>
</dbReference>
<dbReference type="RefSeq" id="WP_039645790.1">
    <property type="nucleotide sequence ID" value="NZ_CP008747.1"/>
</dbReference>
<dbReference type="PROSITE" id="PS50109">
    <property type="entry name" value="HIS_KIN"/>
    <property type="match status" value="1"/>
</dbReference>
<dbReference type="InterPro" id="IPR003661">
    <property type="entry name" value="HisK_dim/P_dom"/>
</dbReference>
<dbReference type="CDD" id="cd00082">
    <property type="entry name" value="HisKA"/>
    <property type="match status" value="1"/>
</dbReference>
<dbReference type="HOGENOM" id="CLU_000445_89_6_9"/>
<keyword evidence="4" id="KW-1003">Cell membrane</keyword>
<comment type="subcellular location">
    <subcellularLocation>
        <location evidence="2">Cell membrane</location>
        <topology evidence="2">Multi-pass membrane protein</topology>
    </subcellularLocation>
</comment>
<dbReference type="GO" id="GO:0005524">
    <property type="term" value="F:ATP binding"/>
    <property type="evidence" value="ECO:0007669"/>
    <property type="project" value="UniProtKB-KW"/>
</dbReference>
<keyword evidence="11" id="KW-1133">Transmembrane helix</keyword>
<keyword evidence="8" id="KW-0547">Nucleotide-binding</keyword>
<evidence type="ECO:0000256" key="2">
    <source>
        <dbReference type="ARBA" id="ARBA00004651"/>
    </source>
</evidence>
<evidence type="ECO:0000256" key="11">
    <source>
        <dbReference type="ARBA" id="ARBA00022989"/>
    </source>
</evidence>
<dbReference type="FunFam" id="1.10.287.130:FF:000001">
    <property type="entry name" value="Two-component sensor histidine kinase"/>
    <property type="match status" value="1"/>
</dbReference>
<dbReference type="InterPro" id="IPR003660">
    <property type="entry name" value="HAMP_dom"/>
</dbReference>
<dbReference type="GeneID" id="41073269"/>
<dbReference type="STRING" id="1284.SHYC_07410"/>
<keyword evidence="10" id="KW-0067">ATP-binding</keyword>
<reference evidence="14 15" key="1">
    <citation type="journal article" date="2016" name="Front. Microbiol.">
        <title>Comprehensive Phylogenetic Analysis of Bovine Non-aureus Staphylococci Species Based on Whole-Genome Sequencing.</title>
        <authorList>
            <person name="Naushad S."/>
            <person name="Barkema H.W."/>
            <person name="Luby C."/>
            <person name="Condas L.A."/>
            <person name="Nobrega D.B."/>
            <person name="Carson D.A."/>
            <person name="De Buck J."/>
        </authorList>
    </citation>
    <scope>NUCLEOTIDE SEQUENCE [LARGE SCALE GENOMIC DNA]</scope>
    <source>
        <strain evidence="14 15">SNUC 5959</strain>
    </source>
</reference>
<keyword evidence="9 14" id="KW-0418">Kinase</keyword>
<dbReference type="InterPro" id="IPR003594">
    <property type="entry name" value="HATPase_dom"/>
</dbReference>
<evidence type="ECO:0000256" key="12">
    <source>
        <dbReference type="ARBA" id="ARBA00023012"/>
    </source>
</evidence>
<evidence type="ECO:0000256" key="4">
    <source>
        <dbReference type="ARBA" id="ARBA00022475"/>
    </source>
</evidence>
<dbReference type="SMART" id="SM00388">
    <property type="entry name" value="HisKA"/>
    <property type="match status" value="1"/>
</dbReference>
<dbReference type="InterPro" id="IPR005467">
    <property type="entry name" value="His_kinase_dom"/>
</dbReference>
<dbReference type="InterPro" id="IPR036097">
    <property type="entry name" value="HisK_dim/P_sf"/>
</dbReference>
<dbReference type="PANTHER" id="PTHR45528:SF12">
    <property type="entry name" value="SENSOR HISTIDINE KINASE ARSS"/>
    <property type="match status" value="1"/>
</dbReference>
<dbReference type="EC" id="2.7.13.3" evidence="3"/>
<dbReference type="Proteomes" id="UP000285625">
    <property type="component" value="Unassembled WGS sequence"/>
</dbReference>
<organism evidence="14 15">
    <name type="scientific">Staphylococcus hyicus</name>
    <dbReference type="NCBI Taxonomy" id="1284"/>
    <lineage>
        <taxon>Bacteria</taxon>
        <taxon>Bacillati</taxon>
        <taxon>Bacillota</taxon>
        <taxon>Bacilli</taxon>
        <taxon>Bacillales</taxon>
        <taxon>Staphylococcaceae</taxon>
        <taxon>Staphylococcus</taxon>
    </lineage>
</organism>
<evidence type="ECO:0000256" key="13">
    <source>
        <dbReference type="ARBA" id="ARBA00023136"/>
    </source>
</evidence>
<comment type="catalytic activity">
    <reaction evidence="1">
        <text>ATP + protein L-histidine = ADP + protein N-phospho-L-histidine.</text>
        <dbReference type="EC" id="2.7.13.3"/>
    </reaction>
</comment>
<protein>
    <recommendedName>
        <fullName evidence="3">histidine kinase</fullName>
        <ecNumber evidence="3">2.7.13.3</ecNumber>
    </recommendedName>
</protein>
<evidence type="ECO:0000256" key="8">
    <source>
        <dbReference type="ARBA" id="ARBA00022741"/>
    </source>
</evidence>
<dbReference type="FunFam" id="3.30.565.10:FF:000006">
    <property type="entry name" value="Sensor histidine kinase WalK"/>
    <property type="match status" value="1"/>
</dbReference>
<name>A0A0A8HPZ3_STAHY</name>
<comment type="caution">
    <text evidence="14">The sequence shown here is derived from an EMBL/GenBank/DDBJ whole genome shotgun (WGS) entry which is preliminary data.</text>
</comment>
<dbReference type="GO" id="GO:0000155">
    <property type="term" value="F:phosphorelay sensor kinase activity"/>
    <property type="evidence" value="ECO:0007669"/>
    <property type="project" value="InterPro"/>
</dbReference>
<dbReference type="AlphaFoldDB" id="A0A0A8HPZ3"/>
<evidence type="ECO:0000256" key="1">
    <source>
        <dbReference type="ARBA" id="ARBA00000085"/>
    </source>
</evidence>
<dbReference type="InterPro" id="IPR050398">
    <property type="entry name" value="HssS/ArlS-like"/>
</dbReference>
<evidence type="ECO:0000256" key="9">
    <source>
        <dbReference type="ARBA" id="ARBA00022777"/>
    </source>
</evidence>
<dbReference type="InterPro" id="IPR036890">
    <property type="entry name" value="HATPase_C_sf"/>
</dbReference>
<evidence type="ECO:0000256" key="6">
    <source>
        <dbReference type="ARBA" id="ARBA00022679"/>
    </source>
</evidence>
<accession>A0A0A8HPZ3</accession>
<dbReference type="Gene3D" id="3.30.565.10">
    <property type="entry name" value="Histidine kinase-like ATPase, C-terminal domain"/>
    <property type="match status" value="1"/>
</dbReference>
<evidence type="ECO:0000256" key="5">
    <source>
        <dbReference type="ARBA" id="ARBA00022553"/>
    </source>
</evidence>
<dbReference type="Pfam" id="PF00512">
    <property type="entry name" value="HisKA"/>
    <property type="match status" value="1"/>
</dbReference>
<evidence type="ECO:0000256" key="3">
    <source>
        <dbReference type="ARBA" id="ARBA00012438"/>
    </source>
</evidence>
<keyword evidence="5" id="KW-0597">Phosphoprotein</keyword>
<proteinExistence type="predicted"/>
<dbReference type="PRINTS" id="PR00344">
    <property type="entry name" value="BCTRLSENSOR"/>
</dbReference>
<keyword evidence="12" id="KW-0902">Two-component regulatory system</keyword>
<dbReference type="EMBL" id="QXVO01000014">
    <property type="protein sequence ID" value="RIO45999.1"/>
    <property type="molecule type" value="Genomic_DNA"/>
</dbReference>
<evidence type="ECO:0000313" key="15">
    <source>
        <dbReference type="Proteomes" id="UP000285625"/>
    </source>
</evidence>
<dbReference type="InterPro" id="IPR004358">
    <property type="entry name" value="Sig_transdc_His_kin-like_C"/>
</dbReference>
<dbReference type="SUPFAM" id="SSF55874">
    <property type="entry name" value="ATPase domain of HSP90 chaperone/DNA topoisomerase II/histidine kinase"/>
    <property type="match status" value="1"/>
</dbReference>
<dbReference type="CDD" id="cd00075">
    <property type="entry name" value="HATPase"/>
    <property type="match status" value="1"/>
</dbReference>
<evidence type="ECO:0000256" key="10">
    <source>
        <dbReference type="ARBA" id="ARBA00022840"/>
    </source>
</evidence>
<dbReference type="PANTHER" id="PTHR45528">
    <property type="entry name" value="SENSOR HISTIDINE KINASE CPXA"/>
    <property type="match status" value="1"/>
</dbReference>
<dbReference type="Gene3D" id="6.10.340.10">
    <property type="match status" value="1"/>
</dbReference>
<sequence length="456" mass="53047">MKQSTLKTKWTLVTTIITFLIIFIFCLLIIYAISSLLKQNELEKAERSVDDIYNLLETKPIQRITTVEFNAVTNSYQKVVLHDHYHRKIFENSSTSTIKFTPEFHAFDSRHINIIKNNEGSFIIISTPVDTPYFKGYVTVIHSLEVYDDLLTFIAYLALIFGLIALFVTAIISYIFSSQITKPINIITERMTQIRRDGFQEKLAVPTNYEETDALIDTFNSMMLKLEDSFNQQRQFVEDASHELRTPLQIIQGHLSLIKRWGKKDPDILEESLSISIEEMNRISKLVEELLLLTKNDMRQADHQIEKVDINEEIKTRIRAIRKIHDAYTFTFNTNQDFIYLNINAFHFEQILLIFFDNAIKYDTINKKIDISTRFINNQVLIDITDHGTGIPKEDINYIFDRFYRVDKSRSRHQGGNGLGLSIAEKLVKQYHGRISVKSDVGKFTTFTIHFDAGQN</sequence>
<keyword evidence="7" id="KW-0812">Transmembrane</keyword>
<dbReference type="SMART" id="SM00387">
    <property type="entry name" value="HATPase_c"/>
    <property type="match status" value="1"/>
</dbReference>
<gene>
    <name evidence="14" type="ORF">BUZ57_05910</name>
</gene>
<dbReference type="PROSITE" id="PS50885">
    <property type="entry name" value="HAMP"/>
    <property type="match status" value="1"/>
</dbReference>
<evidence type="ECO:0000256" key="7">
    <source>
        <dbReference type="ARBA" id="ARBA00022692"/>
    </source>
</evidence>
<dbReference type="KEGG" id="shu:SHYC_07410"/>
<dbReference type="Gene3D" id="1.10.287.130">
    <property type="match status" value="1"/>
</dbReference>
<keyword evidence="13" id="KW-0472">Membrane</keyword>
<dbReference type="SUPFAM" id="SSF47384">
    <property type="entry name" value="Homodimeric domain of signal transducing histidine kinase"/>
    <property type="match status" value="1"/>
</dbReference>
<dbReference type="Pfam" id="PF02518">
    <property type="entry name" value="HATPase_c"/>
    <property type="match status" value="1"/>
</dbReference>